<feature type="compositionally biased region" description="Low complexity" evidence="11">
    <location>
        <begin position="120"/>
        <end position="135"/>
    </location>
</feature>
<evidence type="ECO:0000256" key="2">
    <source>
        <dbReference type="ARBA" id="ARBA00022448"/>
    </source>
</evidence>
<dbReference type="Pfam" id="PF02553">
    <property type="entry name" value="CbiN"/>
    <property type="match status" value="1"/>
</dbReference>
<evidence type="ECO:0000256" key="3">
    <source>
        <dbReference type="ARBA" id="ARBA00022475"/>
    </source>
</evidence>
<keyword evidence="1 10" id="KW-0171">Cobalt transport</keyword>
<comment type="function">
    <text evidence="10">Part of the energy-coupling factor (ECF) transporter complex CbiMNOQ involved in cobalt import.</text>
</comment>
<dbReference type="OrthoDB" id="1551318at2"/>
<dbReference type="HAMAP" id="MF_00330">
    <property type="entry name" value="CbiN"/>
    <property type="match status" value="1"/>
</dbReference>
<dbReference type="RefSeq" id="WP_119162467.1">
    <property type="nucleotide sequence ID" value="NZ_LR134442.1"/>
</dbReference>
<evidence type="ECO:0000256" key="1">
    <source>
        <dbReference type="ARBA" id="ARBA00022426"/>
    </source>
</evidence>
<evidence type="ECO:0000256" key="9">
    <source>
        <dbReference type="ARBA" id="ARBA00023285"/>
    </source>
</evidence>
<keyword evidence="9 10" id="KW-0170">Cobalt</keyword>
<dbReference type="NCBIfam" id="NF002780">
    <property type="entry name" value="PRK02898.1"/>
    <property type="match status" value="1"/>
</dbReference>
<evidence type="ECO:0000256" key="8">
    <source>
        <dbReference type="ARBA" id="ARBA00023136"/>
    </source>
</evidence>
<accession>A0A383S9B6</accession>
<keyword evidence="2 10" id="KW-0813">Transport</keyword>
<dbReference type="PANTHER" id="PTHR38662:SF1">
    <property type="entry name" value="COBALT TRANSPORT PROTEIN CBIN"/>
    <property type="match status" value="1"/>
</dbReference>
<comment type="similarity">
    <text evidence="10">Belongs to the CbiN family.</text>
</comment>
<dbReference type="GO" id="GO:0015087">
    <property type="term" value="F:cobalt ion transmembrane transporter activity"/>
    <property type="evidence" value="ECO:0007669"/>
    <property type="project" value="UniProtKB-UniRule"/>
</dbReference>
<keyword evidence="6 10" id="KW-1133">Transmembrane helix</keyword>
<dbReference type="AlphaFoldDB" id="A0A383S9B6"/>
<comment type="pathway">
    <text evidence="10">Cofactor biosynthesis; adenosylcobalamin biosynthesis.</text>
</comment>
<dbReference type="UniPathway" id="UPA00148"/>
<reference evidence="13" key="2">
    <citation type="submission" date="2018-08" db="EMBL/GenBank/DDBJ databases">
        <authorList>
            <person name="Ferrada E.E."/>
            <person name="Latorre B.A."/>
        </authorList>
    </citation>
    <scope>NUCLEOTIDE SEQUENCE [LARGE SCALE GENOMIC DNA]</scope>
    <source>
        <strain evidence="13">Propionibacterium_australiense1</strain>
    </source>
</reference>
<sequence>MSERVTTASGALTSSKKWVNWVLLGAVVLIFLVSLVVGNRMAGGSEEAFVGTDDAATEAAEEAGAEPWFEPLFEPAGEVESGLFAIQAAIGSGIICFCIGRMSGRHAAARQAAEAGSPEAARVAEAEAAGAQALERGTPAESDA</sequence>
<feature type="transmembrane region" description="Helical" evidence="10">
    <location>
        <begin position="18"/>
        <end position="37"/>
    </location>
</feature>
<protein>
    <recommendedName>
        <fullName evidence="10">Cobalt transport protein CbiN</fullName>
    </recommendedName>
    <alternativeName>
        <fullName evidence="10">Energy-coupling factor transporter probable substrate-capture protein CbiN</fullName>
        <shortName evidence="10">ECF transporter S component CbiN</shortName>
    </alternativeName>
</protein>
<gene>
    <name evidence="10" type="primary">cbiN</name>
    <name evidence="12" type="ORF">D7U36_11085</name>
    <name evidence="13" type="ORF">PROPAUS_2144</name>
</gene>
<dbReference type="GO" id="GO:0005886">
    <property type="term" value="C:plasma membrane"/>
    <property type="evidence" value="ECO:0007669"/>
    <property type="project" value="UniProtKB-SubCell"/>
</dbReference>
<comment type="subcellular location">
    <subcellularLocation>
        <location evidence="10">Cell membrane</location>
        <topology evidence="10">Multi-pass membrane protein</topology>
    </subcellularLocation>
</comment>
<proteinExistence type="inferred from homology"/>
<dbReference type="EMBL" id="RCIW01000018">
    <property type="protein sequence ID" value="RLP07544.1"/>
    <property type="molecule type" value="Genomic_DNA"/>
</dbReference>
<evidence type="ECO:0000256" key="6">
    <source>
        <dbReference type="ARBA" id="ARBA00022989"/>
    </source>
</evidence>
<keyword evidence="7 10" id="KW-0406">Ion transport</keyword>
<keyword evidence="8 10" id="KW-0472">Membrane</keyword>
<evidence type="ECO:0000256" key="4">
    <source>
        <dbReference type="ARBA" id="ARBA00022573"/>
    </source>
</evidence>
<keyword evidence="5 10" id="KW-0812">Transmembrane</keyword>
<dbReference type="EMBL" id="UNQJ01000019">
    <property type="protein sequence ID" value="SYZ34142.1"/>
    <property type="molecule type" value="Genomic_DNA"/>
</dbReference>
<dbReference type="PANTHER" id="PTHR38662">
    <property type="entry name" value="COBALT TRANSPORT PROTEIN CBIN"/>
    <property type="match status" value="1"/>
</dbReference>
<evidence type="ECO:0000313" key="14">
    <source>
        <dbReference type="Proteomes" id="UP000263928"/>
    </source>
</evidence>
<evidence type="ECO:0000256" key="5">
    <source>
        <dbReference type="ARBA" id="ARBA00022692"/>
    </source>
</evidence>
<keyword evidence="3 10" id="KW-1003">Cell membrane</keyword>
<reference evidence="12 15" key="3">
    <citation type="submission" date="2018-10" db="EMBL/GenBank/DDBJ databases">
        <title>Propionibacterium australiense Genome Sequencing and Assembly.</title>
        <authorList>
            <person name="Bernier A.-M."/>
            <person name="Bernard K."/>
        </authorList>
    </citation>
    <scope>NUCLEOTIDE SEQUENCE [LARGE SCALE GENOMIC DNA]</scope>
    <source>
        <strain evidence="12 15">NML98A078</strain>
    </source>
</reference>
<organism evidence="13 14">
    <name type="scientific">Propionibacterium australiense</name>
    <dbReference type="NCBI Taxonomy" id="119981"/>
    <lineage>
        <taxon>Bacteria</taxon>
        <taxon>Bacillati</taxon>
        <taxon>Actinomycetota</taxon>
        <taxon>Actinomycetes</taxon>
        <taxon>Propionibacteriales</taxon>
        <taxon>Propionibacteriaceae</taxon>
        <taxon>Propionibacterium</taxon>
    </lineage>
</organism>
<dbReference type="Proteomes" id="UP000263928">
    <property type="component" value="Unassembled WGS sequence"/>
</dbReference>
<feature type="region of interest" description="Disordered" evidence="11">
    <location>
        <begin position="120"/>
        <end position="144"/>
    </location>
</feature>
<feature type="transmembrane region" description="Helical" evidence="10">
    <location>
        <begin position="81"/>
        <end position="100"/>
    </location>
</feature>
<evidence type="ECO:0000256" key="10">
    <source>
        <dbReference type="HAMAP-Rule" id="MF_00330"/>
    </source>
</evidence>
<dbReference type="GO" id="GO:0009236">
    <property type="term" value="P:cobalamin biosynthetic process"/>
    <property type="evidence" value="ECO:0007669"/>
    <property type="project" value="UniProtKB-UniRule"/>
</dbReference>
<evidence type="ECO:0000313" key="15">
    <source>
        <dbReference type="Proteomes" id="UP000279336"/>
    </source>
</evidence>
<keyword evidence="4 10" id="KW-0169">Cobalamin biosynthesis</keyword>
<evidence type="ECO:0000313" key="13">
    <source>
        <dbReference type="EMBL" id="SYZ34142.1"/>
    </source>
</evidence>
<keyword evidence="14" id="KW-1185">Reference proteome</keyword>
<reference evidence="14" key="1">
    <citation type="submission" date="2018-08" db="EMBL/GenBank/DDBJ databases">
        <authorList>
            <person name="Hornung B."/>
        </authorList>
    </citation>
    <scope>NUCLEOTIDE SEQUENCE [LARGE SCALE GENOMIC DNA]</scope>
</reference>
<evidence type="ECO:0000256" key="7">
    <source>
        <dbReference type="ARBA" id="ARBA00023065"/>
    </source>
</evidence>
<dbReference type="Proteomes" id="UP000279336">
    <property type="component" value="Unassembled WGS sequence"/>
</dbReference>
<name>A0A383S9B6_9ACTN</name>
<evidence type="ECO:0000256" key="11">
    <source>
        <dbReference type="SAM" id="MobiDB-lite"/>
    </source>
</evidence>
<comment type="subunit">
    <text evidence="10">Forms an energy-coupling factor (ECF) transporter complex composed of an ATP-binding protein (A component, CbiO), a transmembrane protein (T component, CbiQ) and 2 possible substrate-capture proteins (S components, CbiM and CbiN) of unknown stoichimetry.</text>
</comment>
<evidence type="ECO:0000313" key="12">
    <source>
        <dbReference type="EMBL" id="RLP07544.1"/>
    </source>
</evidence>
<dbReference type="InterPro" id="IPR003705">
    <property type="entry name" value="CbiN"/>
</dbReference>